<evidence type="ECO:0000256" key="2">
    <source>
        <dbReference type="ARBA" id="ARBA00022840"/>
    </source>
</evidence>
<evidence type="ECO:0000313" key="5">
    <source>
        <dbReference type="Proteomes" id="UP000305929"/>
    </source>
</evidence>
<keyword evidence="2" id="KW-0067">ATP-binding</keyword>
<evidence type="ECO:0000256" key="1">
    <source>
        <dbReference type="ARBA" id="ARBA00022741"/>
    </source>
</evidence>
<dbReference type="OrthoDB" id="8482304at2"/>
<dbReference type="PROSITE" id="PS00622">
    <property type="entry name" value="HTH_LUXR_1"/>
    <property type="match status" value="1"/>
</dbReference>
<dbReference type="Pfam" id="PF13191">
    <property type="entry name" value="AAA_16"/>
    <property type="match status" value="1"/>
</dbReference>
<dbReference type="EMBL" id="SZNQ01000001">
    <property type="protein sequence ID" value="TKS99364.1"/>
    <property type="molecule type" value="Genomic_DNA"/>
</dbReference>
<dbReference type="PANTHER" id="PTHR16305:SF35">
    <property type="entry name" value="TRANSCRIPTIONAL ACTIVATOR DOMAIN"/>
    <property type="match status" value="1"/>
</dbReference>
<accession>A0A4U5WC79</accession>
<dbReference type="InterPro" id="IPR027417">
    <property type="entry name" value="P-loop_NTPase"/>
</dbReference>
<name>A0A4U5WC79_STRLS</name>
<dbReference type="PRINTS" id="PR00038">
    <property type="entry name" value="HTHLUXR"/>
</dbReference>
<sequence length="840" mass="88498">MPEVRLHGREEEQRHIAGFLDRSRPDVPGILVVSGQTGVGKTRLLSEAARHARRRGLAVHHPRTADLRSVLAHRPHSPGDRALLVLDDVAALTASELQTLLRTIRQDPASSPTLLLAHAATAQTTPCGAADAQVVTLELSPLTGGAVHGLVRDLIGVPPRSGLLDVVNCAHGNPRLIVELVTGLAEEGRIGPEGELIRLTPRQLPARVRAAVDEHLRQLSKDSVQLLRVGTVLGRTFPLSQAAAMLGTGTAALLPALDETVAAGLLTLADDGVSFQQPLVWRAVYESIPAAVRAALHQEAQRCAARPGAPVHAAADPGTAERWPAELGLAELGRRESTRQQDAPVSPGSAGTTGAIRTLLRTGHTESAVLLVRSALNRRPPAPEELVLRGLMTDFLLAGGHADAVLGADRARPAADSVPLADAWADTVIDQLAGAGPAAARPAAVVLSGLEWAEGRTTQALHWGRRAVDQPLPPVPAGDGAYPRLALAAKLVALGGTEEAEALLGQVSAESEDAVHRPAADLVRAAAQLRAGNLDAARRRARDAGSAASDSGLPGLAAWAWATLCRADLLAGDTGPAAGHLARCREHRAALEAVPYLALCFHWLDVLLHAARNEVREAAGLLAAAPVPLPSSRLLLLTEPGAAAWFVRFSRRAGDPALADTALRTVEKLAADNPDTPDVRLAAVYARSLFECDPEGIARVAAEHGDAWTRADAAEDLTALLDERQVAPGAVPQVSPPRPGPWTTRDHVGRTTLVDAAAHRRQPAPAGDAEALTDMERAIADFVARGLTNRQVAQCVHLSPHTVNYYLRRIYGKLGIRSRVALARYVHDHGLEPGGALSSR</sequence>
<evidence type="ECO:0000259" key="3">
    <source>
        <dbReference type="PROSITE" id="PS50043"/>
    </source>
</evidence>
<dbReference type="GO" id="GO:0005524">
    <property type="term" value="F:ATP binding"/>
    <property type="evidence" value="ECO:0007669"/>
    <property type="project" value="UniProtKB-KW"/>
</dbReference>
<dbReference type="Gene3D" id="1.10.10.10">
    <property type="entry name" value="Winged helix-like DNA-binding domain superfamily/Winged helix DNA-binding domain"/>
    <property type="match status" value="1"/>
</dbReference>
<keyword evidence="5" id="KW-1185">Reference proteome</keyword>
<dbReference type="InterPro" id="IPR016032">
    <property type="entry name" value="Sig_transdc_resp-reg_C-effctor"/>
</dbReference>
<dbReference type="InterPro" id="IPR041664">
    <property type="entry name" value="AAA_16"/>
</dbReference>
<dbReference type="Pfam" id="PF00196">
    <property type="entry name" value="GerE"/>
    <property type="match status" value="1"/>
</dbReference>
<dbReference type="GO" id="GO:0003677">
    <property type="term" value="F:DNA binding"/>
    <property type="evidence" value="ECO:0007669"/>
    <property type="project" value="InterPro"/>
</dbReference>
<dbReference type="GO" id="GO:0004016">
    <property type="term" value="F:adenylate cyclase activity"/>
    <property type="evidence" value="ECO:0007669"/>
    <property type="project" value="TreeGrafter"/>
</dbReference>
<gene>
    <name evidence="4" type="ORF">E4U91_04005</name>
</gene>
<dbReference type="InterPro" id="IPR036388">
    <property type="entry name" value="WH-like_DNA-bd_sf"/>
</dbReference>
<reference evidence="4 5" key="1">
    <citation type="submission" date="2019-04" db="EMBL/GenBank/DDBJ databases">
        <title>Streptomyces lasaliensis sp. nov., an Actinomycete isolated from soil which produces the polyether antibiotic lasalocid.</title>
        <authorList>
            <person name="Erwin G."/>
            <person name="Haber C."/>
        </authorList>
    </citation>
    <scope>NUCLEOTIDE SEQUENCE [LARGE SCALE GENOMIC DNA]</scope>
    <source>
        <strain evidence="4 5">X-537</strain>
    </source>
</reference>
<keyword evidence="1" id="KW-0547">Nucleotide-binding</keyword>
<comment type="caution">
    <text evidence="4">The sequence shown here is derived from an EMBL/GenBank/DDBJ whole genome shotgun (WGS) entry which is preliminary data.</text>
</comment>
<dbReference type="PANTHER" id="PTHR16305">
    <property type="entry name" value="TESTICULAR SOLUBLE ADENYLYL CYCLASE"/>
    <property type="match status" value="1"/>
</dbReference>
<dbReference type="InterPro" id="IPR000792">
    <property type="entry name" value="Tscrpt_reg_LuxR_C"/>
</dbReference>
<evidence type="ECO:0000313" key="4">
    <source>
        <dbReference type="EMBL" id="TKS99364.1"/>
    </source>
</evidence>
<dbReference type="AlphaFoldDB" id="A0A4U5WC79"/>
<dbReference type="PROSITE" id="PS50043">
    <property type="entry name" value="HTH_LUXR_2"/>
    <property type="match status" value="1"/>
</dbReference>
<dbReference type="RefSeq" id="WP_137305252.1">
    <property type="nucleotide sequence ID" value="NZ_SZNQ01000001.1"/>
</dbReference>
<organism evidence="4 5">
    <name type="scientific">Streptomyces lasalocidi</name>
    <name type="common">Streptomyces lasaliensis</name>
    <dbReference type="NCBI Taxonomy" id="324833"/>
    <lineage>
        <taxon>Bacteria</taxon>
        <taxon>Bacillati</taxon>
        <taxon>Actinomycetota</taxon>
        <taxon>Actinomycetes</taxon>
        <taxon>Kitasatosporales</taxon>
        <taxon>Streptomycetaceae</taxon>
        <taxon>Streptomyces</taxon>
    </lineage>
</organism>
<feature type="domain" description="HTH luxR-type" evidence="3">
    <location>
        <begin position="765"/>
        <end position="830"/>
    </location>
</feature>
<dbReference type="Proteomes" id="UP000305929">
    <property type="component" value="Unassembled WGS sequence"/>
</dbReference>
<dbReference type="GO" id="GO:0006355">
    <property type="term" value="P:regulation of DNA-templated transcription"/>
    <property type="evidence" value="ECO:0007669"/>
    <property type="project" value="InterPro"/>
</dbReference>
<dbReference type="Gene3D" id="3.40.50.300">
    <property type="entry name" value="P-loop containing nucleotide triphosphate hydrolases"/>
    <property type="match status" value="1"/>
</dbReference>
<dbReference type="CDD" id="cd06170">
    <property type="entry name" value="LuxR_C_like"/>
    <property type="match status" value="1"/>
</dbReference>
<dbReference type="SUPFAM" id="SSF52540">
    <property type="entry name" value="P-loop containing nucleoside triphosphate hydrolases"/>
    <property type="match status" value="1"/>
</dbReference>
<dbReference type="SUPFAM" id="SSF46894">
    <property type="entry name" value="C-terminal effector domain of the bipartite response regulators"/>
    <property type="match status" value="1"/>
</dbReference>
<dbReference type="SMART" id="SM00421">
    <property type="entry name" value="HTH_LUXR"/>
    <property type="match status" value="1"/>
</dbReference>
<proteinExistence type="predicted"/>
<protein>
    <recommendedName>
        <fullName evidence="3">HTH luxR-type domain-containing protein</fullName>
    </recommendedName>
</protein>
<dbReference type="GO" id="GO:0005737">
    <property type="term" value="C:cytoplasm"/>
    <property type="evidence" value="ECO:0007669"/>
    <property type="project" value="TreeGrafter"/>
</dbReference>